<dbReference type="GO" id="GO:0007019">
    <property type="term" value="P:microtubule depolymerization"/>
    <property type="evidence" value="ECO:0007669"/>
    <property type="project" value="TreeGrafter"/>
</dbReference>
<evidence type="ECO:0008006" key="5">
    <source>
        <dbReference type="Google" id="ProtNLM"/>
    </source>
</evidence>
<feature type="compositionally biased region" description="Polar residues" evidence="2">
    <location>
        <begin position="689"/>
        <end position="709"/>
    </location>
</feature>
<feature type="region of interest" description="Disordered" evidence="2">
    <location>
        <begin position="541"/>
        <end position="579"/>
    </location>
</feature>
<evidence type="ECO:0000313" key="3">
    <source>
        <dbReference type="EMBL" id="KAK2839456.1"/>
    </source>
</evidence>
<dbReference type="EMBL" id="JAUPFM010000010">
    <property type="protein sequence ID" value="KAK2839456.1"/>
    <property type="molecule type" value="Genomic_DNA"/>
</dbReference>
<reference evidence="3" key="1">
    <citation type="submission" date="2023-07" db="EMBL/GenBank/DDBJ databases">
        <title>Chromosome-level Genome Assembly of Striped Snakehead (Channa striata).</title>
        <authorList>
            <person name="Liu H."/>
        </authorList>
    </citation>
    <scope>NUCLEOTIDE SEQUENCE</scope>
    <source>
        <strain evidence="3">Gz</strain>
        <tissue evidence="3">Muscle</tissue>
    </source>
</reference>
<evidence type="ECO:0000256" key="1">
    <source>
        <dbReference type="SAM" id="Coils"/>
    </source>
</evidence>
<keyword evidence="4" id="KW-1185">Reference proteome</keyword>
<dbReference type="PANTHER" id="PTHR21740:SF0">
    <property type="entry name" value="NCK-ASSOCIATED PROTEIN 5"/>
    <property type="match status" value="1"/>
</dbReference>
<evidence type="ECO:0000256" key="2">
    <source>
        <dbReference type="SAM" id="MobiDB-lite"/>
    </source>
</evidence>
<feature type="compositionally biased region" description="Polar residues" evidence="2">
    <location>
        <begin position="291"/>
        <end position="301"/>
    </location>
</feature>
<dbReference type="GO" id="GO:0001578">
    <property type="term" value="P:microtubule bundle formation"/>
    <property type="evidence" value="ECO:0007669"/>
    <property type="project" value="TreeGrafter"/>
</dbReference>
<proteinExistence type="predicted"/>
<dbReference type="AlphaFoldDB" id="A0AA88MJL2"/>
<sequence length="803" mass="88406">MATGTATPPRLIHNNNPQLESKQHLAVEKRERVKSQQGERQMVTLQQHFSSLTSWFFSWKQHGGDRAHTTTKPGLTGGPKVDPLDLMKAYKDKLLEEMWKQQDSLEGSATTAAGASTSPEAGGGLEENSKDSNPLLERLRALEAENSALSMENDNQRKQYERCLDEVANQVVQALLTQKDLKEECVKLRTRVFDLEQQNRILSVLFQQRVKMSTIPVSQEVQRNGKAGIPAGRWPSLLSLTCPRSSGSGSGSELSLSSVCSEYSSGSHTWAEGRGFSKQSATSRDKRMRTGSVSSNHSASIEQTDLGWKEGHILKGLKRLQMCGSKEKSSVASVPHCKDCMTSNEGIYSLGVKCALQETTAKQVAPASKSFKVETRFSALDSDDADDDSSKLENRDSHLIQPTKELLCLEKLRDDDGNFQEDPEKLTGDCGLFPSPVTDNFLFLDSPAVKAGVSPTDSLTHSEDKNKDSLEKHKTSGMKFSDRNNNQERSADRKSRLDHIKRQQGRHVIKQLESAKGDLNLAIQHTATRAISCMNEARQRSSSVEVGHCRDQASQTGGESQDYTMSDSQKRKPKPQPCDSARKAFILRSKSADAGPEQVKLTHSPLHQKLIKGHKSKEQTQNSGHTGPSKRTNLSRANGSSKVELSRAEKDEDMMVSTSSKSLESVQQRSPLASPVKHSKTIKLPGVNECSTSPTKSSLQITRPQSSNESVEESIYDNLPCSPRKQRRQDQHCNGSSSENRSPSPPLPPGRTTSLHLRPDSDSLSKAHKSAVQPQSSTTSKTMSNTTKPQSNPDFFSFTVSLI</sequence>
<feature type="coiled-coil region" evidence="1">
    <location>
        <begin position="139"/>
        <end position="198"/>
    </location>
</feature>
<gene>
    <name evidence="3" type="ORF">Q5P01_013196</name>
</gene>
<comment type="caution">
    <text evidence="3">The sequence shown here is derived from an EMBL/GenBank/DDBJ whole genome shotgun (WGS) entry which is preliminary data.</text>
</comment>
<keyword evidence="1" id="KW-0175">Coiled coil</keyword>
<feature type="compositionally biased region" description="Low complexity" evidence="2">
    <location>
        <begin position="776"/>
        <end position="788"/>
    </location>
</feature>
<feature type="region of interest" description="Disordered" evidence="2">
    <location>
        <begin position="452"/>
        <end position="504"/>
    </location>
</feature>
<feature type="region of interest" description="Disordered" evidence="2">
    <location>
        <begin position="265"/>
        <end position="301"/>
    </location>
</feature>
<evidence type="ECO:0000313" key="4">
    <source>
        <dbReference type="Proteomes" id="UP001187415"/>
    </source>
</evidence>
<feature type="compositionally biased region" description="Low complexity" evidence="2">
    <location>
        <begin position="106"/>
        <end position="120"/>
    </location>
</feature>
<accession>A0AA88MJL2</accession>
<name>A0AA88MJL2_CHASR</name>
<feature type="compositionally biased region" description="Polar residues" evidence="2">
    <location>
        <begin position="552"/>
        <end position="567"/>
    </location>
</feature>
<organism evidence="3 4">
    <name type="scientific">Channa striata</name>
    <name type="common">Snakehead murrel</name>
    <name type="synonym">Ophicephalus striatus</name>
    <dbReference type="NCBI Taxonomy" id="64152"/>
    <lineage>
        <taxon>Eukaryota</taxon>
        <taxon>Metazoa</taxon>
        <taxon>Chordata</taxon>
        <taxon>Craniata</taxon>
        <taxon>Vertebrata</taxon>
        <taxon>Euteleostomi</taxon>
        <taxon>Actinopterygii</taxon>
        <taxon>Neopterygii</taxon>
        <taxon>Teleostei</taxon>
        <taxon>Neoteleostei</taxon>
        <taxon>Acanthomorphata</taxon>
        <taxon>Anabantaria</taxon>
        <taxon>Anabantiformes</taxon>
        <taxon>Channoidei</taxon>
        <taxon>Channidae</taxon>
        <taxon>Channa</taxon>
    </lineage>
</organism>
<dbReference type="GO" id="GO:0035371">
    <property type="term" value="C:microtubule plus-end"/>
    <property type="evidence" value="ECO:0007669"/>
    <property type="project" value="TreeGrafter"/>
</dbReference>
<feature type="compositionally biased region" description="Polar residues" evidence="2">
    <location>
        <begin position="732"/>
        <end position="742"/>
    </location>
</feature>
<feature type="compositionally biased region" description="Polar residues" evidence="2">
    <location>
        <begin position="619"/>
        <end position="643"/>
    </location>
</feature>
<feature type="region of interest" description="Disordered" evidence="2">
    <location>
        <begin position="102"/>
        <end position="132"/>
    </location>
</feature>
<feature type="region of interest" description="Disordered" evidence="2">
    <location>
        <begin position="605"/>
        <end position="794"/>
    </location>
</feature>
<feature type="compositionally biased region" description="Basic and acidic residues" evidence="2">
    <location>
        <begin position="460"/>
        <end position="501"/>
    </location>
</feature>
<dbReference type="Proteomes" id="UP001187415">
    <property type="component" value="Unassembled WGS sequence"/>
</dbReference>
<feature type="compositionally biased region" description="Polar residues" evidence="2">
    <location>
        <begin position="656"/>
        <end position="671"/>
    </location>
</feature>
<dbReference type="PANTHER" id="PTHR21740">
    <property type="entry name" value="NCK-ASSOCIATED PROTEIN 5"/>
    <property type="match status" value="1"/>
</dbReference>
<dbReference type="InterPro" id="IPR026163">
    <property type="entry name" value="Nckap5l"/>
</dbReference>
<protein>
    <recommendedName>
        <fullName evidence="5">NCK associated protein 5</fullName>
    </recommendedName>
</protein>